<evidence type="ECO:0000313" key="4">
    <source>
        <dbReference type="Proteomes" id="UP000054703"/>
    </source>
</evidence>
<feature type="chain" id="PRO_5006918833" evidence="1">
    <location>
        <begin position="22"/>
        <end position="164"/>
    </location>
</feature>
<dbReference type="InterPro" id="IPR036249">
    <property type="entry name" value="Thioredoxin-like_sf"/>
</dbReference>
<reference evidence="3 4" key="1">
    <citation type="submission" date="2015-11" db="EMBL/GenBank/DDBJ databases">
        <title>Genomic analysis of 38 Legionella species identifies large and diverse effector repertoires.</title>
        <authorList>
            <person name="Burstein D."/>
            <person name="Amaro F."/>
            <person name="Zusman T."/>
            <person name="Lifshitz Z."/>
            <person name="Cohen O."/>
            <person name="Gilbert J.A."/>
            <person name="Pupko T."/>
            <person name="Shuman H.A."/>
            <person name="Segal G."/>
        </authorList>
    </citation>
    <scope>NUCLEOTIDE SEQUENCE [LARGE SCALE GENOMIC DNA]</scope>
    <source>
        <strain evidence="3 4">SC-63-C7</strain>
    </source>
</reference>
<gene>
    <name evidence="3" type="ORF">Lsan_0049</name>
</gene>
<name>A0A0W0ZM80_9GAMM</name>
<dbReference type="InterPro" id="IPR039555">
    <property type="entry name" value="TraF/TrbB"/>
</dbReference>
<dbReference type="OrthoDB" id="5559625at2"/>
<keyword evidence="4" id="KW-1185">Reference proteome</keyword>
<dbReference type="AlphaFoldDB" id="A0A0W0ZM80"/>
<dbReference type="InterPro" id="IPR014109">
    <property type="entry name" value="Thiol-disulphide_isomerase_rbB"/>
</dbReference>
<dbReference type="SUPFAM" id="SSF52833">
    <property type="entry name" value="Thioredoxin-like"/>
    <property type="match status" value="1"/>
</dbReference>
<proteinExistence type="predicted"/>
<accession>A0A0W0ZM80</accession>
<dbReference type="NCBIfam" id="TIGR02738">
    <property type="entry name" value="TrbB"/>
    <property type="match status" value="1"/>
</dbReference>
<dbReference type="EMBL" id="LNYU01000002">
    <property type="protein sequence ID" value="KTD70367.1"/>
    <property type="molecule type" value="Genomic_DNA"/>
</dbReference>
<dbReference type="STRING" id="45074.Lsan_0049"/>
<feature type="domain" description="Thioredoxin" evidence="2">
    <location>
        <begin position="29"/>
        <end position="156"/>
    </location>
</feature>
<dbReference type="Pfam" id="PF13728">
    <property type="entry name" value="TraF"/>
    <property type="match status" value="1"/>
</dbReference>
<keyword evidence="1" id="KW-0732">Signal</keyword>
<organism evidence="3 4">
    <name type="scientific">Legionella santicrucis</name>
    <dbReference type="NCBI Taxonomy" id="45074"/>
    <lineage>
        <taxon>Bacteria</taxon>
        <taxon>Pseudomonadati</taxon>
        <taxon>Pseudomonadota</taxon>
        <taxon>Gammaproteobacteria</taxon>
        <taxon>Legionellales</taxon>
        <taxon>Legionellaceae</taxon>
        <taxon>Legionella</taxon>
    </lineage>
</organism>
<feature type="signal peptide" evidence="1">
    <location>
        <begin position="1"/>
        <end position="21"/>
    </location>
</feature>
<protein>
    <submittedName>
        <fullName evidence="3">Putative conjugative transfer protein TrbB</fullName>
    </submittedName>
</protein>
<evidence type="ECO:0000313" key="3">
    <source>
        <dbReference type="EMBL" id="KTD70367.1"/>
    </source>
</evidence>
<dbReference type="Gene3D" id="3.40.30.10">
    <property type="entry name" value="Glutaredoxin"/>
    <property type="match status" value="1"/>
</dbReference>
<sequence length="164" mass="18817">MISRILLILLWCIAQISYANKAVDELNALLVKKQVPKTSSVPPSPEIQDLSEHYYFVFIYRSTCPHCHKFAPILKDFSSTFHIKVQGYSLDSESLDGFDAKPLTPELFQTFYVDGGFKATVPALFLVNRHTLQAYAVLFGQASPYQLARRVHELKQHIEERFHE</sequence>
<dbReference type="InterPro" id="IPR013766">
    <property type="entry name" value="Thioredoxin_domain"/>
</dbReference>
<comment type="caution">
    <text evidence="3">The sequence shown here is derived from an EMBL/GenBank/DDBJ whole genome shotgun (WGS) entry which is preliminary data.</text>
</comment>
<dbReference type="PROSITE" id="PS51352">
    <property type="entry name" value="THIOREDOXIN_2"/>
    <property type="match status" value="1"/>
</dbReference>
<evidence type="ECO:0000256" key="1">
    <source>
        <dbReference type="SAM" id="SignalP"/>
    </source>
</evidence>
<dbReference type="PATRIC" id="fig|45074.5.peg.55"/>
<dbReference type="Proteomes" id="UP000054703">
    <property type="component" value="Unassembled WGS sequence"/>
</dbReference>
<dbReference type="RefSeq" id="WP_058512541.1">
    <property type="nucleotide sequence ID" value="NZ_CAAAIH010000031.1"/>
</dbReference>
<evidence type="ECO:0000259" key="2">
    <source>
        <dbReference type="PROSITE" id="PS51352"/>
    </source>
</evidence>